<dbReference type="EMBL" id="LLYA01000167">
    <property type="protein sequence ID" value="KRR22148.1"/>
    <property type="molecule type" value="Genomic_DNA"/>
</dbReference>
<keyword evidence="2" id="KW-1185">Reference proteome</keyword>
<evidence type="ECO:0000313" key="2">
    <source>
        <dbReference type="Proteomes" id="UP000052023"/>
    </source>
</evidence>
<name>A0A0R3MPK1_9BRAD</name>
<gene>
    <name evidence="1" type="ORF">CQ13_29915</name>
</gene>
<dbReference type="RefSeq" id="WP_057845386.1">
    <property type="nucleotide sequence ID" value="NZ_LLYA01000167.1"/>
</dbReference>
<comment type="caution">
    <text evidence="1">The sequence shown here is derived from an EMBL/GenBank/DDBJ whole genome shotgun (WGS) entry which is preliminary data.</text>
</comment>
<proteinExistence type="predicted"/>
<accession>A0A0R3MPK1</accession>
<evidence type="ECO:0000313" key="1">
    <source>
        <dbReference type="EMBL" id="KRR22148.1"/>
    </source>
</evidence>
<organism evidence="1 2">
    <name type="scientific">Bradyrhizobium retamae</name>
    <dbReference type="NCBI Taxonomy" id="1300035"/>
    <lineage>
        <taxon>Bacteria</taxon>
        <taxon>Pseudomonadati</taxon>
        <taxon>Pseudomonadota</taxon>
        <taxon>Alphaproteobacteria</taxon>
        <taxon>Hyphomicrobiales</taxon>
        <taxon>Nitrobacteraceae</taxon>
        <taxon>Bradyrhizobium</taxon>
    </lineage>
</organism>
<dbReference type="AlphaFoldDB" id="A0A0R3MPK1"/>
<reference evidence="1 2" key="1">
    <citation type="submission" date="2014-03" db="EMBL/GenBank/DDBJ databases">
        <title>Bradyrhizobium valentinum sp. nov., isolated from effective nodules of Lupinus mariae-josephae, a lupine endemic of basic-lime soils in Eastern Spain.</title>
        <authorList>
            <person name="Duran D."/>
            <person name="Rey L."/>
            <person name="Navarro A."/>
            <person name="Busquets A."/>
            <person name="Imperial J."/>
            <person name="Ruiz-Argueso T."/>
        </authorList>
    </citation>
    <scope>NUCLEOTIDE SEQUENCE [LARGE SCALE GENOMIC DNA]</scope>
    <source>
        <strain evidence="1 2">Ro19</strain>
    </source>
</reference>
<protein>
    <submittedName>
        <fullName evidence="1">Uncharacterized protein</fullName>
    </submittedName>
</protein>
<dbReference type="Proteomes" id="UP000052023">
    <property type="component" value="Unassembled WGS sequence"/>
</dbReference>
<sequence length="77" mass="8543">MTAAELAAPDNGADRTITLAISGNRLVSVLNALDAALFEQGRYRFEGNTLVANSDWYTKLHETTEAIRDELSRQRMT</sequence>